<keyword evidence="3" id="KW-1185">Reference proteome</keyword>
<proteinExistence type="predicted"/>
<dbReference type="Proteomes" id="UP001143362">
    <property type="component" value="Unassembled WGS sequence"/>
</dbReference>
<dbReference type="PANTHER" id="PTHR36451">
    <property type="entry name" value="PAPS-DEPENDENT SULFOTRANSFERASE STF3"/>
    <property type="match status" value="1"/>
</dbReference>
<dbReference type="InterPro" id="IPR027417">
    <property type="entry name" value="P-loop_NTPase"/>
</dbReference>
<dbReference type="PANTHER" id="PTHR36451:SF1">
    <property type="entry name" value="OMEGA-HYDROXY-BETA-DIHYDROMENAQUINONE-9 SULFOTRANSFERASE STF3"/>
    <property type="match status" value="1"/>
</dbReference>
<evidence type="ECO:0000313" key="2">
    <source>
        <dbReference type="EMBL" id="MCX2979306.1"/>
    </source>
</evidence>
<feature type="transmembrane region" description="Helical" evidence="1">
    <location>
        <begin position="85"/>
        <end position="106"/>
    </location>
</feature>
<keyword evidence="1" id="KW-1133">Transmembrane helix</keyword>
<keyword evidence="1" id="KW-0812">Transmembrane</keyword>
<comment type="caution">
    <text evidence="2">The sequence shown here is derived from an EMBL/GenBank/DDBJ whole genome shotgun (WGS) entry which is preliminary data.</text>
</comment>
<keyword evidence="1" id="KW-0472">Membrane</keyword>
<sequence length="440" mass="51831">MDWSMPAAQLIFRHPVSQPGRALGKRMTSTLRSMTGPAGLARCKFASPRNQTCGENMFLYFDLSYYFNMLRRIWHKKHWPGRNALLLRLILVVPLLYLVHSVFFFLDKILFPGLWFQKIEKPIFIVGHARSGTTLLSRLLAYDADRFSFFLYWEMFFPSLLEKKIIRGLGVIDRALLNSFFFKRIQAWDDKTFGPYRHIHNMGLWVPEEDDFVMNVTFFAAYWQLAAPVMDINDMFYLDRKPEKLRRRVMGTFKECVRRQLYLCGGDKIHLSKNPVYSGRVASIIEAFPDARILINIRDPLECVPSNMKLMEGNYLGKGWQSEDYAESLRILETMSYDCYRMPREVLSRKTRTPHMVVDYRDLVAEPLNTIESIYNKLELPLCEAYREQLQERDSKAREHKTTHSYSAEEYGIDTQRMLAELEDFYQEFQWPRPDQSSAA</sequence>
<name>A0ABT3TBV9_9GAMM</name>
<dbReference type="Pfam" id="PF13469">
    <property type="entry name" value="Sulfotransfer_3"/>
    <property type="match status" value="1"/>
</dbReference>
<dbReference type="SUPFAM" id="SSF52540">
    <property type="entry name" value="P-loop containing nucleoside triphosphate hydrolases"/>
    <property type="match status" value="1"/>
</dbReference>
<organism evidence="2 3">
    <name type="scientific">Candidatus Litorirhabdus singularis</name>
    <dbReference type="NCBI Taxonomy" id="2518993"/>
    <lineage>
        <taxon>Bacteria</taxon>
        <taxon>Pseudomonadati</taxon>
        <taxon>Pseudomonadota</taxon>
        <taxon>Gammaproteobacteria</taxon>
        <taxon>Cellvibrionales</taxon>
        <taxon>Halieaceae</taxon>
        <taxon>Candidatus Litorirhabdus</taxon>
    </lineage>
</organism>
<dbReference type="InterPro" id="IPR052736">
    <property type="entry name" value="Stf3_sulfotransferase"/>
</dbReference>
<dbReference type="Gene3D" id="3.40.50.300">
    <property type="entry name" value="P-loop containing nucleotide triphosphate hydrolases"/>
    <property type="match status" value="1"/>
</dbReference>
<evidence type="ECO:0000313" key="3">
    <source>
        <dbReference type="Proteomes" id="UP001143362"/>
    </source>
</evidence>
<dbReference type="EMBL" id="SHNN01000001">
    <property type="protein sequence ID" value="MCX2979306.1"/>
    <property type="molecule type" value="Genomic_DNA"/>
</dbReference>
<protein>
    <submittedName>
        <fullName evidence="2">Sulfotransferase</fullName>
    </submittedName>
</protein>
<accession>A0ABT3TBV9</accession>
<reference evidence="2" key="1">
    <citation type="submission" date="2019-02" db="EMBL/GenBank/DDBJ databases">
        <authorList>
            <person name="Li S.-H."/>
        </authorList>
    </citation>
    <scope>NUCLEOTIDE SEQUENCE</scope>
    <source>
        <strain evidence="2">IMCC14734</strain>
    </source>
</reference>
<gene>
    <name evidence="2" type="ORF">EYC98_00325</name>
</gene>
<evidence type="ECO:0000256" key="1">
    <source>
        <dbReference type="SAM" id="Phobius"/>
    </source>
</evidence>